<evidence type="ECO:0000256" key="1">
    <source>
        <dbReference type="SAM" id="Phobius"/>
    </source>
</evidence>
<keyword evidence="2" id="KW-0614">Plasmid</keyword>
<feature type="transmembrane region" description="Helical" evidence="1">
    <location>
        <begin position="143"/>
        <end position="160"/>
    </location>
</feature>
<sequence>MRAEASPDQAPPADLQIMSVEPGRTSIWMKELPYSLVLLLTIIGVAYTSFSKQPIAVYWEILAVVIGAICIGTGWPSAGDKDARWRLVWTQVLHWCAFLLVMNMMLLPSVQRILNANVTGLAIFTLLALGTFTAGIHVASWKVCLLGLVMALSIPAIAWIESSALIVVLVVSLALGVGAVLWWHWHRKTPIPD</sequence>
<feature type="transmembrane region" description="Helical" evidence="1">
    <location>
        <begin position="56"/>
        <end position="75"/>
    </location>
</feature>
<feature type="transmembrane region" description="Helical" evidence="1">
    <location>
        <begin position="32"/>
        <end position="50"/>
    </location>
</feature>
<organism evidence="2 3">
    <name type="scientific">Nitrobacter hamburgensis (strain DSM 10229 / NCIMB 13809 / X14)</name>
    <dbReference type="NCBI Taxonomy" id="323097"/>
    <lineage>
        <taxon>Bacteria</taxon>
        <taxon>Pseudomonadati</taxon>
        <taxon>Pseudomonadota</taxon>
        <taxon>Alphaproteobacteria</taxon>
        <taxon>Hyphomicrobiales</taxon>
        <taxon>Nitrobacteraceae</taxon>
        <taxon>Nitrobacter</taxon>
    </lineage>
</organism>
<keyword evidence="1" id="KW-0812">Transmembrane</keyword>
<feature type="transmembrane region" description="Helical" evidence="1">
    <location>
        <begin position="113"/>
        <end position="136"/>
    </location>
</feature>
<protein>
    <recommendedName>
        <fullName evidence="4">Transmembrane protein</fullName>
    </recommendedName>
</protein>
<accession>Q1QFZ5</accession>
<evidence type="ECO:0000313" key="2">
    <source>
        <dbReference type="EMBL" id="ABE64852.1"/>
    </source>
</evidence>
<keyword evidence="1" id="KW-0472">Membrane</keyword>
<feature type="transmembrane region" description="Helical" evidence="1">
    <location>
        <begin position="166"/>
        <end position="185"/>
    </location>
</feature>
<evidence type="ECO:0000313" key="3">
    <source>
        <dbReference type="Proteomes" id="UP000001953"/>
    </source>
</evidence>
<dbReference type="KEGG" id="nha:Nham_4237"/>
<dbReference type="EMBL" id="CP000320">
    <property type="protein sequence ID" value="ABE64852.1"/>
    <property type="molecule type" value="Genomic_DNA"/>
</dbReference>
<dbReference type="OrthoDB" id="7375506at2"/>
<proteinExistence type="predicted"/>
<reference evidence="3" key="1">
    <citation type="submission" date="2006-03" db="EMBL/GenBank/DDBJ databases">
        <title>Complete sequence of plasmid 1 of Nitrobacter hamburgensis X14.</title>
        <authorList>
            <consortium name="US DOE Joint Genome Institute"/>
            <person name="Copeland A."/>
            <person name="Lucas S."/>
            <person name="Lapidus A."/>
            <person name="Barry K."/>
            <person name="Detter J.C."/>
            <person name="Glavina del Rio T."/>
            <person name="Hammon N."/>
            <person name="Israni S."/>
            <person name="Dalin E."/>
            <person name="Tice H."/>
            <person name="Pitluck S."/>
            <person name="Chain P."/>
            <person name="Malfatti S."/>
            <person name="Shin M."/>
            <person name="Vergez L."/>
            <person name="Schmutz J."/>
            <person name="Larimer F."/>
            <person name="Land M."/>
            <person name="Hauser L."/>
            <person name="Kyrpides N."/>
            <person name="Ivanova N."/>
            <person name="Ward B."/>
            <person name="Arp D."/>
            <person name="Klotz M."/>
            <person name="Stein L."/>
            <person name="O'Mullan G."/>
            <person name="Starkenburg S."/>
            <person name="Sayavedra L."/>
            <person name="Poret-Peterson A.T."/>
            <person name="Gentry M.E."/>
            <person name="Bruce D."/>
            <person name="Richardson P."/>
        </authorList>
    </citation>
    <scope>NUCLEOTIDE SEQUENCE [LARGE SCALE GENOMIC DNA]</scope>
    <source>
        <strain evidence="3">DSM 10229 / NCIMB 13809 / X14</strain>
        <plasmid evidence="3">Plasmid pNITHX1</plasmid>
    </source>
</reference>
<dbReference type="AlphaFoldDB" id="Q1QFZ5"/>
<keyword evidence="1" id="KW-1133">Transmembrane helix</keyword>
<dbReference type="HOGENOM" id="CLU_106277_0_0_5"/>
<dbReference type="Proteomes" id="UP000001953">
    <property type="component" value="Plasmid 1"/>
</dbReference>
<dbReference type="RefSeq" id="WP_011504887.1">
    <property type="nucleotide sequence ID" value="NC_007959.1"/>
</dbReference>
<keyword evidence="3" id="KW-1185">Reference proteome</keyword>
<geneLocation type="plasmid" evidence="3">
    <name>pNITHX1</name>
</geneLocation>
<evidence type="ECO:0008006" key="4">
    <source>
        <dbReference type="Google" id="ProtNLM"/>
    </source>
</evidence>
<name>Q1QFZ5_NITHX</name>
<gene>
    <name evidence="2" type="ordered locus">Nham_4237</name>
</gene>
<feature type="transmembrane region" description="Helical" evidence="1">
    <location>
        <begin position="87"/>
        <end position="107"/>
    </location>
</feature>